<gene>
    <name evidence="9" type="ORF">QBC42DRAFT_191972</name>
</gene>
<evidence type="ECO:0000256" key="7">
    <source>
        <dbReference type="ARBA" id="ARBA00023136"/>
    </source>
</evidence>
<name>A0AAV9I4G3_9PEZI</name>
<comment type="subcellular location">
    <subcellularLocation>
        <location evidence="1">Cell inner membrane</location>
        <topology evidence="1">Multi-pass membrane protein</topology>
    </subcellularLocation>
</comment>
<keyword evidence="4" id="KW-0997">Cell inner membrane</keyword>
<reference evidence="9" key="1">
    <citation type="journal article" date="2023" name="Mol. Phylogenet. Evol.">
        <title>Genome-scale phylogeny and comparative genomics of the fungal order Sordariales.</title>
        <authorList>
            <person name="Hensen N."/>
            <person name="Bonometti L."/>
            <person name="Westerberg I."/>
            <person name="Brannstrom I.O."/>
            <person name="Guillou S."/>
            <person name="Cros-Aarteil S."/>
            <person name="Calhoun S."/>
            <person name="Haridas S."/>
            <person name="Kuo A."/>
            <person name="Mondo S."/>
            <person name="Pangilinan J."/>
            <person name="Riley R."/>
            <person name="LaButti K."/>
            <person name="Andreopoulos B."/>
            <person name="Lipzen A."/>
            <person name="Chen C."/>
            <person name="Yan M."/>
            <person name="Daum C."/>
            <person name="Ng V."/>
            <person name="Clum A."/>
            <person name="Steindorff A."/>
            <person name="Ohm R.A."/>
            <person name="Martin F."/>
            <person name="Silar P."/>
            <person name="Natvig D.O."/>
            <person name="Lalanne C."/>
            <person name="Gautier V."/>
            <person name="Ament-Velasquez S.L."/>
            <person name="Kruys A."/>
            <person name="Hutchinson M.I."/>
            <person name="Powell A.J."/>
            <person name="Barry K."/>
            <person name="Miller A.N."/>
            <person name="Grigoriev I.V."/>
            <person name="Debuchy R."/>
            <person name="Gladieux P."/>
            <person name="Hiltunen Thoren M."/>
            <person name="Johannesson H."/>
        </authorList>
    </citation>
    <scope>NUCLEOTIDE SEQUENCE</scope>
    <source>
        <strain evidence="9">PSN324</strain>
    </source>
</reference>
<dbReference type="AlphaFoldDB" id="A0AAV9I4G3"/>
<evidence type="ECO:0000313" key="10">
    <source>
        <dbReference type="Proteomes" id="UP001321749"/>
    </source>
</evidence>
<protein>
    <recommendedName>
        <fullName evidence="11">Sulphur transport domain-containing protein</fullName>
    </recommendedName>
</protein>
<comment type="caution">
    <text evidence="9">The sequence shown here is derived from an EMBL/GenBank/DDBJ whole genome shotgun (WGS) entry which is preliminary data.</text>
</comment>
<evidence type="ECO:0000256" key="6">
    <source>
        <dbReference type="ARBA" id="ARBA00022989"/>
    </source>
</evidence>
<feature type="transmembrane region" description="Helical" evidence="8">
    <location>
        <begin position="126"/>
        <end position="149"/>
    </location>
</feature>
<dbReference type="Proteomes" id="UP001321749">
    <property type="component" value="Unassembled WGS sequence"/>
</dbReference>
<evidence type="ECO:0000313" key="9">
    <source>
        <dbReference type="EMBL" id="KAK4466889.1"/>
    </source>
</evidence>
<proteinExistence type="predicted"/>
<feature type="transmembrane region" description="Helical" evidence="8">
    <location>
        <begin position="314"/>
        <end position="339"/>
    </location>
</feature>
<keyword evidence="10" id="KW-1185">Reference proteome</keyword>
<keyword evidence="3" id="KW-1003">Cell membrane</keyword>
<keyword evidence="7 8" id="KW-0472">Membrane</keyword>
<dbReference type="PANTHER" id="PTHR30574">
    <property type="entry name" value="INNER MEMBRANE PROTEIN YEDE"/>
    <property type="match status" value="1"/>
</dbReference>
<keyword evidence="5 8" id="KW-0812">Transmembrane</keyword>
<evidence type="ECO:0000256" key="3">
    <source>
        <dbReference type="ARBA" id="ARBA00022475"/>
    </source>
</evidence>
<dbReference type="GO" id="GO:0005886">
    <property type="term" value="C:plasma membrane"/>
    <property type="evidence" value="ECO:0007669"/>
    <property type="project" value="UniProtKB-SubCell"/>
</dbReference>
<dbReference type="EMBL" id="MU864929">
    <property type="protein sequence ID" value="KAK4466889.1"/>
    <property type="molecule type" value="Genomic_DNA"/>
</dbReference>
<reference evidence="9" key="2">
    <citation type="submission" date="2023-06" db="EMBL/GenBank/DDBJ databases">
        <authorList>
            <consortium name="Lawrence Berkeley National Laboratory"/>
            <person name="Mondo S.J."/>
            <person name="Hensen N."/>
            <person name="Bonometti L."/>
            <person name="Westerberg I."/>
            <person name="Brannstrom I.O."/>
            <person name="Guillou S."/>
            <person name="Cros-Aarteil S."/>
            <person name="Calhoun S."/>
            <person name="Haridas S."/>
            <person name="Kuo A."/>
            <person name="Pangilinan J."/>
            <person name="Riley R."/>
            <person name="Labutti K."/>
            <person name="Andreopoulos B."/>
            <person name="Lipzen A."/>
            <person name="Chen C."/>
            <person name="Yanf M."/>
            <person name="Daum C."/>
            <person name="Ng V."/>
            <person name="Clum A."/>
            <person name="Steindorff A."/>
            <person name="Ohm R."/>
            <person name="Martin F."/>
            <person name="Silar P."/>
            <person name="Natvig D."/>
            <person name="Lalanne C."/>
            <person name="Gautier V."/>
            <person name="Ament-Velasquez S.L."/>
            <person name="Kruys A."/>
            <person name="Hutchinson M.I."/>
            <person name="Powell A.J."/>
            <person name="Barry K."/>
            <person name="Miller A.N."/>
            <person name="Grigoriev I.V."/>
            <person name="Debuchy R."/>
            <person name="Gladieux P."/>
            <person name="Thoren M.H."/>
            <person name="Johannesson H."/>
        </authorList>
    </citation>
    <scope>NUCLEOTIDE SEQUENCE</scope>
    <source>
        <strain evidence="9">PSN324</strain>
    </source>
</reference>
<accession>A0AAV9I4G3</accession>
<evidence type="ECO:0000256" key="4">
    <source>
        <dbReference type="ARBA" id="ARBA00022519"/>
    </source>
</evidence>
<keyword evidence="6 8" id="KW-1133">Transmembrane helix</keyword>
<organism evidence="9 10">
    <name type="scientific">Cladorrhinum samala</name>
    <dbReference type="NCBI Taxonomy" id="585594"/>
    <lineage>
        <taxon>Eukaryota</taxon>
        <taxon>Fungi</taxon>
        <taxon>Dikarya</taxon>
        <taxon>Ascomycota</taxon>
        <taxon>Pezizomycotina</taxon>
        <taxon>Sordariomycetes</taxon>
        <taxon>Sordariomycetidae</taxon>
        <taxon>Sordariales</taxon>
        <taxon>Podosporaceae</taxon>
        <taxon>Cladorrhinum</taxon>
    </lineage>
</organism>
<dbReference type="PANTHER" id="PTHR30574:SF1">
    <property type="entry name" value="SULPHUR TRANSPORT DOMAIN-CONTAINING PROTEIN"/>
    <property type="match status" value="1"/>
</dbReference>
<evidence type="ECO:0000256" key="8">
    <source>
        <dbReference type="SAM" id="Phobius"/>
    </source>
</evidence>
<sequence length="340" mass="34627">MASSSSSSSSSPLYPPSKMPTLLSGALFGAAMTASGVYQASVIISQLNFTNFHMIQAFLTAAAGSAALVNIYPLSFPPRPASPINLFSLYDGNILGGILLGTGMMLSGACPGTVLAQLGVGVRSGFYTFAGAALAGLAWSAGLGSYFMSRGKQARSSLQSEKELITVQEALGVSKGTVLAGLEAMFLGIVYLAARYTVTGPEAKIPPYCSGLLIAAAQLGSLILRKGLLGTSTSYEEVGRWLLGGKAVPDKYKNMLFSAGMIVGAAVTSRLVPEFAEVTKVEISPLSAGLGGFLMILGSRMAGGCTSGHGISGISLLSVSSFFTIGACFLAGGITGLLLG</sequence>
<feature type="transmembrane region" description="Helical" evidence="8">
    <location>
        <begin position="86"/>
        <end position="106"/>
    </location>
</feature>
<evidence type="ECO:0000256" key="5">
    <source>
        <dbReference type="ARBA" id="ARBA00022692"/>
    </source>
</evidence>
<evidence type="ECO:0000256" key="2">
    <source>
        <dbReference type="ARBA" id="ARBA00022448"/>
    </source>
</evidence>
<evidence type="ECO:0000256" key="1">
    <source>
        <dbReference type="ARBA" id="ARBA00004429"/>
    </source>
</evidence>
<dbReference type="InterPro" id="IPR007272">
    <property type="entry name" value="Sulf_transp_TsuA/YedE"/>
</dbReference>
<evidence type="ECO:0008006" key="11">
    <source>
        <dbReference type="Google" id="ProtNLM"/>
    </source>
</evidence>
<feature type="transmembrane region" description="Helical" evidence="8">
    <location>
        <begin position="55"/>
        <end position="74"/>
    </location>
</feature>
<dbReference type="Pfam" id="PF04143">
    <property type="entry name" value="Sulf_transp"/>
    <property type="match status" value="1"/>
</dbReference>
<keyword evidence="2" id="KW-0813">Transport</keyword>